<dbReference type="Pfam" id="PF06041">
    <property type="entry name" value="DUF924"/>
    <property type="match status" value="1"/>
</dbReference>
<protein>
    <submittedName>
        <fullName evidence="1">Uncharacterized protein</fullName>
    </submittedName>
</protein>
<dbReference type="Gene3D" id="1.25.40.10">
    <property type="entry name" value="Tetratricopeptide repeat domain"/>
    <property type="match status" value="1"/>
</dbReference>
<accession>K5W1I0</accession>
<reference evidence="1 2" key="1">
    <citation type="journal article" date="2012" name="BMC Genomics">
        <title>Comparative genomics of the white-rot fungi, Phanerochaete carnosa and P. chrysosporium, to elucidate the genetic basis of the distinct wood types they colonize.</title>
        <authorList>
            <person name="Suzuki H."/>
            <person name="MacDonald J."/>
            <person name="Syed K."/>
            <person name="Salamov A."/>
            <person name="Hori C."/>
            <person name="Aerts A."/>
            <person name="Henrissat B."/>
            <person name="Wiebenga A."/>
            <person name="vanKuyk P.A."/>
            <person name="Barry K."/>
            <person name="Lindquist E."/>
            <person name="LaButti K."/>
            <person name="Lapidus A."/>
            <person name="Lucas S."/>
            <person name="Coutinho P."/>
            <person name="Gong Y."/>
            <person name="Samejima M."/>
            <person name="Mahadevan R."/>
            <person name="Abou-Zaid M."/>
            <person name="de Vries R.P."/>
            <person name="Igarashi K."/>
            <person name="Yadav J.S."/>
            <person name="Grigoriev I.V."/>
            <person name="Master E.R."/>
        </authorList>
    </citation>
    <scope>NUCLEOTIDE SEQUENCE [LARGE SCALE GENOMIC DNA]</scope>
    <source>
        <strain evidence="1 2">HHB-10118-sp</strain>
    </source>
</reference>
<organism evidence="1 2">
    <name type="scientific">Phanerochaete carnosa (strain HHB-10118-sp)</name>
    <name type="common">White-rot fungus</name>
    <name type="synonym">Peniophora carnosa</name>
    <dbReference type="NCBI Taxonomy" id="650164"/>
    <lineage>
        <taxon>Eukaryota</taxon>
        <taxon>Fungi</taxon>
        <taxon>Dikarya</taxon>
        <taxon>Basidiomycota</taxon>
        <taxon>Agaricomycotina</taxon>
        <taxon>Agaricomycetes</taxon>
        <taxon>Polyporales</taxon>
        <taxon>Phanerochaetaceae</taxon>
        <taxon>Phanerochaete</taxon>
    </lineage>
</organism>
<dbReference type="InterPro" id="IPR011990">
    <property type="entry name" value="TPR-like_helical_dom_sf"/>
</dbReference>
<keyword evidence="2" id="KW-1185">Reference proteome</keyword>
<name>K5W1I0_PHACS</name>
<dbReference type="InterPro" id="IPR010323">
    <property type="entry name" value="DUF924"/>
</dbReference>
<dbReference type="GeneID" id="18919669"/>
<sequence>MASAESIDLSKILTLELFESLRRTQLPWPEDQPLNFTTVAKLFFGGEPDTRADYYRLTFHQALKPLSTLGVENMPDLMQFLPPPEANDFPSKAAGLLFLLDQAPRSTLSGVNERYIYGHFDAFASKLALQLLALPPHLRPDTMERLMMQGWSYDYAMVARFWFYIPLVHSENLENHEKQLILMEAVRSDVEKHVGKKDPGREKMAEDLTDIYGFPKVVTEPPIRNGSEIDDFFFWLMRLVVVHVPIIRKFSRYPYRNNSLGRISTKDEKQYAEDTDYFATQTDEEVIKKILADVEAGRWSPLVQDEPGSA</sequence>
<dbReference type="EMBL" id="JH930475">
    <property type="protein sequence ID" value="EKM52749.1"/>
    <property type="molecule type" value="Genomic_DNA"/>
</dbReference>
<dbReference type="HOGENOM" id="CLU_082178_0_0_1"/>
<dbReference type="RefSeq" id="XP_007398549.1">
    <property type="nucleotide sequence ID" value="XM_007398487.1"/>
</dbReference>
<dbReference type="SUPFAM" id="SSF48452">
    <property type="entry name" value="TPR-like"/>
    <property type="match status" value="1"/>
</dbReference>
<evidence type="ECO:0000313" key="1">
    <source>
        <dbReference type="EMBL" id="EKM52749.1"/>
    </source>
</evidence>
<dbReference type="OrthoDB" id="414698at2759"/>
<proteinExistence type="predicted"/>
<dbReference type="InParanoid" id="K5W1I0"/>
<dbReference type="KEGG" id="pco:PHACADRAFT_31212"/>
<gene>
    <name evidence="1" type="ORF">PHACADRAFT_31212</name>
</gene>
<dbReference type="Proteomes" id="UP000008370">
    <property type="component" value="Unassembled WGS sequence"/>
</dbReference>
<dbReference type="AlphaFoldDB" id="K5W1I0"/>
<evidence type="ECO:0000313" key="2">
    <source>
        <dbReference type="Proteomes" id="UP000008370"/>
    </source>
</evidence>